<gene>
    <name evidence="2" type="ORF">AAFF_G00406480</name>
</gene>
<evidence type="ECO:0000313" key="2">
    <source>
        <dbReference type="EMBL" id="KAJ8399918.1"/>
    </source>
</evidence>
<dbReference type="AlphaFoldDB" id="A0AAD7SCP8"/>
<keyword evidence="3" id="KW-1185">Reference proteome</keyword>
<feature type="compositionally biased region" description="Basic and acidic residues" evidence="1">
    <location>
        <begin position="1"/>
        <end position="11"/>
    </location>
</feature>
<feature type="region of interest" description="Disordered" evidence="1">
    <location>
        <begin position="1"/>
        <end position="22"/>
    </location>
</feature>
<evidence type="ECO:0000256" key="1">
    <source>
        <dbReference type="SAM" id="MobiDB-lite"/>
    </source>
</evidence>
<proteinExistence type="predicted"/>
<organism evidence="2 3">
    <name type="scientific">Aldrovandia affinis</name>
    <dbReference type="NCBI Taxonomy" id="143900"/>
    <lineage>
        <taxon>Eukaryota</taxon>
        <taxon>Metazoa</taxon>
        <taxon>Chordata</taxon>
        <taxon>Craniata</taxon>
        <taxon>Vertebrata</taxon>
        <taxon>Euteleostomi</taxon>
        <taxon>Actinopterygii</taxon>
        <taxon>Neopterygii</taxon>
        <taxon>Teleostei</taxon>
        <taxon>Notacanthiformes</taxon>
        <taxon>Halosauridae</taxon>
        <taxon>Aldrovandia</taxon>
    </lineage>
</organism>
<accession>A0AAD7SCP8</accession>
<reference evidence="2" key="1">
    <citation type="journal article" date="2023" name="Science">
        <title>Genome structures resolve the early diversification of teleost fishes.</title>
        <authorList>
            <person name="Parey E."/>
            <person name="Louis A."/>
            <person name="Montfort J."/>
            <person name="Bouchez O."/>
            <person name="Roques C."/>
            <person name="Iampietro C."/>
            <person name="Lluch J."/>
            <person name="Castinel A."/>
            <person name="Donnadieu C."/>
            <person name="Desvignes T."/>
            <person name="Floi Bucao C."/>
            <person name="Jouanno E."/>
            <person name="Wen M."/>
            <person name="Mejri S."/>
            <person name="Dirks R."/>
            <person name="Jansen H."/>
            <person name="Henkel C."/>
            <person name="Chen W.J."/>
            <person name="Zahm M."/>
            <person name="Cabau C."/>
            <person name="Klopp C."/>
            <person name="Thompson A.W."/>
            <person name="Robinson-Rechavi M."/>
            <person name="Braasch I."/>
            <person name="Lecointre G."/>
            <person name="Bobe J."/>
            <person name="Postlethwait J.H."/>
            <person name="Berthelot C."/>
            <person name="Roest Crollius H."/>
            <person name="Guiguen Y."/>
        </authorList>
    </citation>
    <scope>NUCLEOTIDE SEQUENCE</scope>
    <source>
        <strain evidence="2">NC1722</strain>
    </source>
</reference>
<sequence length="73" mass="8252">MSKIFDNEHSKKSAPPSPPLISGKTLELFKDIPQTKSKTTIPITVCTENQENLYNYKYISHRNGMIQNSTLSP</sequence>
<protein>
    <submittedName>
        <fullName evidence="2">Uncharacterized protein</fullName>
    </submittedName>
</protein>
<dbReference type="Proteomes" id="UP001221898">
    <property type="component" value="Unassembled WGS sequence"/>
</dbReference>
<dbReference type="EMBL" id="JAINUG010000080">
    <property type="protein sequence ID" value="KAJ8399918.1"/>
    <property type="molecule type" value="Genomic_DNA"/>
</dbReference>
<evidence type="ECO:0000313" key="3">
    <source>
        <dbReference type="Proteomes" id="UP001221898"/>
    </source>
</evidence>
<name>A0AAD7SCP8_9TELE</name>
<comment type="caution">
    <text evidence="2">The sequence shown here is derived from an EMBL/GenBank/DDBJ whole genome shotgun (WGS) entry which is preliminary data.</text>
</comment>